<protein>
    <submittedName>
        <fullName evidence="2">Nuclear receptor coactivator 4</fullName>
    </submittedName>
</protein>
<dbReference type="PANTHER" id="PTHR17085">
    <property type="entry name" value="NUCLEAR RECEPTOR COACTIVATOR 4"/>
    <property type="match status" value="1"/>
</dbReference>
<reference evidence="2" key="2">
    <citation type="submission" date="2025-08" db="UniProtKB">
        <authorList>
            <consortium name="Ensembl"/>
        </authorList>
    </citation>
    <scope>IDENTIFICATION</scope>
</reference>
<feature type="domain" description="Nuclear receptor coactivator 4 N-terminal" evidence="1">
    <location>
        <begin position="215"/>
        <end position="340"/>
    </location>
</feature>
<evidence type="ECO:0000313" key="3">
    <source>
        <dbReference type="Proteomes" id="UP000008912"/>
    </source>
</evidence>
<keyword evidence="3" id="KW-1185">Reference proteome</keyword>
<dbReference type="GO" id="GO:0006879">
    <property type="term" value="P:intracellular iron ion homeostasis"/>
    <property type="evidence" value="ECO:0007669"/>
    <property type="project" value="InterPro"/>
</dbReference>
<dbReference type="InterPro" id="IPR039947">
    <property type="entry name" value="NCoA-4"/>
</dbReference>
<name>G1LLV2_AILME</name>
<dbReference type="Proteomes" id="UP000008912">
    <property type="component" value="Unassembled WGS sequence"/>
</dbReference>
<dbReference type="PANTHER" id="PTHR17085:SF3">
    <property type="entry name" value="NUCLEAR RECEPTOR COACTIVATOR 4"/>
    <property type="match status" value="1"/>
</dbReference>
<gene>
    <name evidence="2" type="primary">NCOA4</name>
</gene>
<dbReference type="Ensembl" id="ENSAMET00000008256.2">
    <property type="protein sequence ID" value="ENSAMEP00000007927.2"/>
    <property type="gene ID" value="ENSAMEG00000007503.2"/>
</dbReference>
<accession>G1LLV2</accession>
<reference evidence="2 3" key="1">
    <citation type="journal article" date="2010" name="Nature">
        <title>The sequence and de novo assembly of the giant panda genome.</title>
        <authorList>
            <person name="Li R."/>
            <person name="Fan W."/>
            <person name="Tian G."/>
            <person name="Zhu H."/>
            <person name="He L."/>
            <person name="Cai J."/>
            <person name="Huang Q."/>
            <person name="Cai Q."/>
            <person name="Li B."/>
            <person name="Bai Y."/>
            <person name="Zhang Z."/>
            <person name="Zhang Y."/>
            <person name="Wang W."/>
            <person name="Li J."/>
            <person name="Wei F."/>
            <person name="Li H."/>
            <person name="Jian M."/>
            <person name="Li J."/>
            <person name="Zhang Z."/>
            <person name="Nielsen R."/>
            <person name="Li D."/>
            <person name="Gu W."/>
            <person name="Yang Z."/>
            <person name="Xuan Z."/>
            <person name="Ryder O.A."/>
            <person name="Leung F.C."/>
            <person name="Zhou Y."/>
            <person name="Cao J."/>
            <person name="Sun X."/>
            <person name="Fu Y."/>
            <person name="Fang X."/>
            <person name="Guo X."/>
            <person name="Wang B."/>
            <person name="Hou R."/>
            <person name="Shen F."/>
            <person name="Mu B."/>
            <person name="Ni P."/>
            <person name="Lin R."/>
            <person name="Qian W."/>
            <person name="Wang G."/>
            <person name="Yu C."/>
            <person name="Nie W."/>
            <person name="Wang J."/>
            <person name="Wu Z."/>
            <person name="Liang H."/>
            <person name="Min J."/>
            <person name="Wu Q."/>
            <person name="Cheng S."/>
            <person name="Ruan J."/>
            <person name="Wang M."/>
            <person name="Shi Z."/>
            <person name="Wen M."/>
            <person name="Liu B."/>
            <person name="Ren X."/>
            <person name="Zheng H."/>
            <person name="Dong D."/>
            <person name="Cook K."/>
            <person name="Shan G."/>
            <person name="Zhang H."/>
            <person name="Kosiol C."/>
            <person name="Xie X."/>
            <person name="Lu Z."/>
            <person name="Zheng H."/>
            <person name="Li Y."/>
            <person name="Steiner C.C."/>
            <person name="Lam T.T."/>
            <person name="Lin S."/>
            <person name="Zhang Q."/>
            <person name="Li G."/>
            <person name="Tian J."/>
            <person name="Gong T."/>
            <person name="Liu H."/>
            <person name="Zhang D."/>
            <person name="Fang L."/>
            <person name="Ye C."/>
            <person name="Zhang J."/>
            <person name="Hu W."/>
            <person name="Xu A."/>
            <person name="Ren Y."/>
            <person name="Zhang G."/>
            <person name="Bruford M.W."/>
            <person name="Li Q."/>
            <person name="Ma L."/>
            <person name="Guo Y."/>
            <person name="An N."/>
            <person name="Hu Y."/>
            <person name="Zheng Y."/>
            <person name="Shi Y."/>
            <person name="Li Z."/>
            <person name="Liu Q."/>
            <person name="Chen Y."/>
            <person name="Zhao J."/>
            <person name="Qu N."/>
            <person name="Zhao S."/>
            <person name="Tian F."/>
            <person name="Wang X."/>
            <person name="Wang H."/>
            <person name="Xu L."/>
            <person name="Liu X."/>
            <person name="Vinar T."/>
            <person name="Wang Y."/>
            <person name="Lam T.W."/>
            <person name="Yiu S.M."/>
            <person name="Liu S."/>
            <person name="Zhang H."/>
            <person name="Li D."/>
            <person name="Huang Y."/>
            <person name="Wang X."/>
            <person name="Yang G."/>
            <person name="Jiang Z."/>
            <person name="Wang J."/>
            <person name="Qin N."/>
            <person name="Li L."/>
            <person name="Li J."/>
            <person name="Bolund L."/>
            <person name="Kristiansen K."/>
            <person name="Wong G.K."/>
            <person name="Olson M."/>
            <person name="Zhang X."/>
            <person name="Li S."/>
            <person name="Yang H."/>
            <person name="Wang J."/>
            <person name="Wang J."/>
        </authorList>
    </citation>
    <scope>NUCLEOTIDE SEQUENCE [LARGE SCALE GENOMIC DNA]</scope>
</reference>
<organism evidence="2 3">
    <name type="scientific">Ailuropoda melanoleuca</name>
    <name type="common">Giant panda</name>
    <dbReference type="NCBI Taxonomy" id="9646"/>
    <lineage>
        <taxon>Eukaryota</taxon>
        <taxon>Metazoa</taxon>
        <taxon>Chordata</taxon>
        <taxon>Craniata</taxon>
        <taxon>Vertebrata</taxon>
        <taxon>Euteleostomi</taxon>
        <taxon>Mammalia</taxon>
        <taxon>Eutheria</taxon>
        <taxon>Laurasiatheria</taxon>
        <taxon>Carnivora</taxon>
        <taxon>Caniformia</taxon>
        <taxon>Ursidae</taxon>
        <taxon>Ailuropoda</taxon>
    </lineage>
</organism>
<dbReference type="InParanoid" id="G1LLV2"/>
<dbReference type="GO" id="GO:0009725">
    <property type="term" value="P:response to hormone"/>
    <property type="evidence" value="ECO:0007669"/>
    <property type="project" value="TreeGrafter"/>
</dbReference>
<sequence>MGAKLSTFPLVRTVSRMSTSQDQSGCSSTREPLLRCCDARRDLELAIGGVLRAEQQIKDNLQEVKAQIHSCISRHLECLRSREVWLYEQVDLIYQLKEETLQQQTQQLYWLLGQFNCLIHQLECTQNKDLANQVSVCLERLGNLTLKPEDSTVLLFEADTTALRQTITTFGSLKTIQIPEHLIAHANSSNLGSFLEKRAYIPLPEQKSASSTTAVCLSEWLLGSKPANGRQAPYIPSTNLQDWLTQKQTLENSQTSARACSFFSNVWGNLKGLENWLYKSEKPTYQKCNSHSTTSSHAIEIEKVGDQDLLDQDEMDLSDWLVTPQESRKLEKPGNSSCETSEKLKLLLQVFQEPYSVNDWLVKPDSCTNCRGNQPKGVEIENLGNLKCLNDHLEAKKPLSIPSLITEDWLVQNHQDTYKVEEVCKANEPCTSFAECVCDENCEKEALCKWLLKKEGKDKNGMPVEPNPEPEKCIDSLSVWLCPSRKEATQQAKMSKAVAPSRIADSFQVIRNSPLSEWLITPTCKEGCPKEVPSAEDRAGKQKLTNPVATSWCPFNTADWVLPGEKMGNLSHLSSGEDKWLLRKKAKEVLLNSPLQEERNFPQDRYGLPAVCDLFACMQLKVDKEKWLYRTPLQAYLKVTFQDDIAVGNFQSLCGFF</sequence>
<reference evidence="2" key="3">
    <citation type="submission" date="2025-09" db="UniProtKB">
        <authorList>
            <consortium name="Ensembl"/>
        </authorList>
    </citation>
    <scope>IDENTIFICATION</scope>
</reference>
<evidence type="ECO:0000313" key="2">
    <source>
        <dbReference type="Ensembl" id="ENSAMEP00000007927.2"/>
    </source>
</evidence>
<feature type="domain" description="Nuclear receptor coactivator 4 N-terminal" evidence="1">
    <location>
        <begin position="54"/>
        <end position="160"/>
    </location>
</feature>
<dbReference type="GeneTree" id="ENSGT00390000008403"/>
<dbReference type="eggNOG" id="ENOG502QQ6V">
    <property type="taxonomic scope" value="Eukaryota"/>
</dbReference>
<dbReference type="InterPro" id="IPR022174">
    <property type="entry name" value="NCOA4_N"/>
</dbReference>
<dbReference type="Pfam" id="PF12489">
    <property type="entry name" value="ARA70"/>
    <property type="match status" value="2"/>
</dbReference>
<dbReference type="AlphaFoldDB" id="G1LLV2"/>
<evidence type="ECO:0000259" key="1">
    <source>
        <dbReference type="Pfam" id="PF12489"/>
    </source>
</evidence>
<dbReference type="GO" id="GO:0003713">
    <property type="term" value="F:transcription coactivator activity"/>
    <property type="evidence" value="ECO:0007669"/>
    <property type="project" value="InterPro"/>
</dbReference>
<dbReference type="HOGENOM" id="CLU_034170_0_0_1"/>
<proteinExistence type="predicted"/>
<dbReference type="STRING" id="9646.ENSAMEP00000007927"/>